<dbReference type="EMBL" id="CADEPI010000225">
    <property type="protein sequence ID" value="CAB3381137.1"/>
    <property type="molecule type" value="Genomic_DNA"/>
</dbReference>
<reference evidence="2 3" key="1">
    <citation type="submission" date="2020-04" db="EMBL/GenBank/DDBJ databases">
        <authorList>
            <person name="Alioto T."/>
            <person name="Alioto T."/>
            <person name="Gomez Garrido J."/>
        </authorList>
    </citation>
    <scope>NUCLEOTIDE SEQUENCE [LARGE SCALE GENOMIC DNA]</scope>
</reference>
<accession>A0A8S1DFH3</accession>
<dbReference type="Pfam" id="PF13637">
    <property type="entry name" value="Ank_4"/>
    <property type="match status" value="1"/>
</dbReference>
<dbReference type="InterPro" id="IPR036770">
    <property type="entry name" value="Ankyrin_rpt-contain_sf"/>
</dbReference>
<name>A0A8S1DFH3_9INSE</name>
<gene>
    <name evidence="2" type="ORF">CLODIP_2_CD09700</name>
</gene>
<evidence type="ECO:0000313" key="2">
    <source>
        <dbReference type="EMBL" id="CAB3381137.1"/>
    </source>
</evidence>
<protein>
    <submittedName>
        <fullName evidence="2">Uncharacterized protein</fullName>
    </submittedName>
</protein>
<proteinExistence type="predicted"/>
<organism evidence="2 3">
    <name type="scientific">Cloeon dipterum</name>
    <dbReference type="NCBI Taxonomy" id="197152"/>
    <lineage>
        <taxon>Eukaryota</taxon>
        <taxon>Metazoa</taxon>
        <taxon>Ecdysozoa</taxon>
        <taxon>Arthropoda</taxon>
        <taxon>Hexapoda</taxon>
        <taxon>Insecta</taxon>
        <taxon>Pterygota</taxon>
        <taxon>Palaeoptera</taxon>
        <taxon>Ephemeroptera</taxon>
        <taxon>Pisciforma</taxon>
        <taxon>Baetidae</taxon>
        <taxon>Cloeon</taxon>
    </lineage>
</organism>
<dbReference type="SUPFAM" id="SSF48403">
    <property type="entry name" value="Ankyrin repeat"/>
    <property type="match status" value="1"/>
</dbReference>
<sequence length="170" mass="19166">MRNENNPLEPRLKKEKDRILCISLSTRVLCVRCKNQSFLKFQMDEPSLNLNLPIGNILQSIESRRGSVPAILYAAKYANLEVCEHLVKHGANVNVTDVQGNNVYHCAVMNVNNLENEMIVFFGEKKATINRINCQGDCAFDLAHSLGKEDVAETIFQVYNAVENCDSFSE</sequence>
<evidence type="ECO:0000313" key="3">
    <source>
        <dbReference type="Proteomes" id="UP000494165"/>
    </source>
</evidence>
<dbReference type="Gene3D" id="1.25.40.20">
    <property type="entry name" value="Ankyrin repeat-containing domain"/>
    <property type="match status" value="1"/>
</dbReference>
<keyword evidence="1" id="KW-0040">ANK repeat</keyword>
<comment type="caution">
    <text evidence="2">The sequence shown here is derived from an EMBL/GenBank/DDBJ whole genome shotgun (WGS) entry which is preliminary data.</text>
</comment>
<evidence type="ECO:0000256" key="1">
    <source>
        <dbReference type="PROSITE-ProRule" id="PRU00023"/>
    </source>
</evidence>
<dbReference type="OrthoDB" id="6630504at2759"/>
<dbReference type="Proteomes" id="UP000494165">
    <property type="component" value="Unassembled WGS sequence"/>
</dbReference>
<keyword evidence="3" id="KW-1185">Reference proteome</keyword>
<dbReference type="SMART" id="SM00248">
    <property type="entry name" value="ANK"/>
    <property type="match status" value="2"/>
</dbReference>
<dbReference type="InterPro" id="IPR002110">
    <property type="entry name" value="Ankyrin_rpt"/>
</dbReference>
<dbReference type="PROSITE" id="PS50088">
    <property type="entry name" value="ANK_REPEAT"/>
    <property type="match status" value="1"/>
</dbReference>
<feature type="repeat" description="ANK" evidence="1">
    <location>
        <begin position="66"/>
        <end position="98"/>
    </location>
</feature>
<dbReference type="AlphaFoldDB" id="A0A8S1DFH3"/>